<keyword evidence="1" id="KW-0732">Signal</keyword>
<keyword evidence="3" id="KW-1185">Reference proteome</keyword>
<feature type="signal peptide" evidence="1">
    <location>
        <begin position="1"/>
        <end position="19"/>
    </location>
</feature>
<evidence type="ECO:0000313" key="2">
    <source>
        <dbReference type="EMBL" id="QDS75966.1"/>
    </source>
</evidence>
<protein>
    <recommendedName>
        <fullName evidence="4">Secreted protein</fullName>
    </recommendedName>
</protein>
<proteinExistence type="predicted"/>
<dbReference type="Proteomes" id="UP000316270">
    <property type="component" value="Chromosome 14"/>
</dbReference>
<reference evidence="2 3" key="1">
    <citation type="submission" date="2019-07" db="EMBL/GenBank/DDBJ databases">
        <title>Finished genome of Venturia effusa.</title>
        <authorList>
            <person name="Young C.A."/>
            <person name="Cox M.P."/>
            <person name="Ganley A.R.D."/>
            <person name="David W.J."/>
        </authorList>
    </citation>
    <scope>NUCLEOTIDE SEQUENCE [LARGE SCALE GENOMIC DNA]</scope>
    <source>
        <strain evidence="3">albino</strain>
    </source>
</reference>
<accession>A0A517LK73</accession>
<dbReference type="AlphaFoldDB" id="A0A517LK73"/>
<sequence>MRLISYLLATLLTVAPAPAKQNGCTHYQVYYRVPCTPGKLCAAVDTPKEQWKENFKQNREAWQDWADKQGNGGYCGGWCKNVDRQYMPGSAWTWSMRCIAPRMKRKTETAMPNVTMGLERTSEHRECNVNCSPNSGSFVNQGCGFIFGDC</sequence>
<dbReference type="EMBL" id="CP042198">
    <property type="protein sequence ID" value="QDS75966.1"/>
    <property type="molecule type" value="Genomic_DNA"/>
</dbReference>
<gene>
    <name evidence="2" type="ORF">FKW77_003751</name>
</gene>
<organism evidence="2 3">
    <name type="scientific">Venturia effusa</name>
    <dbReference type="NCBI Taxonomy" id="50376"/>
    <lineage>
        <taxon>Eukaryota</taxon>
        <taxon>Fungi</taxon>
        <taxon>Dikarya</taxon>
        <taxon>Ascomycota</taxon>
        <taxon>Pezizomycotina</taxon>
        <taxon>Dothideomycetes</taxon>
        <taxon>Pleosporomycetidae</taxon>
        <taxon>Venturiales</taxon>
        <taxon>Venturiaceae</taxon>
        <taxon>Venturia</taxon>
    </lineage>
</organism>
<name>A0A517LK73_9PEZI</name>
<feature type="chain" id="PRO_5022160554" description="Secreted protein" evidence="1">
    <location>
        <begin position="20"/>
        <end position="150"/>
    </location>
</feature>
<evidence type="ECO:0008006" key="4">
    <source>
        <dbReference type="Google" id="ProtNLM"/>
    </source>
</evidence>
<dbReference type="OrthoDB" id="10427292at2759"/>
<evidence type="ECO:0000313" key="3">
    <source>
        <dbReference type="Proteomes" id="UP000316270"/>
    </source>
</evidence>
<evidence type="ECO:0000256" key="1">
    <source>
        <dbReference type="SAM" id="SignalP"/>
    </source>
</evidence>